<name>A0ABV2KKW8_9HYPH</name>
<dbReference type="InterPro" id="IPR003593">
    <property type="entry name" value="AAA+_ATPase"/>
</dbReference>
<gene>
    <name evidence="5" type="ORF">ABID44_002043</name>
</gene>
<comment type="caution">
    <text evidence="5">The sequence shown here is derived from an EMBL/GenBank/DDBJ whole genome shotgun (WGS) entry which is preliminary data.</text>
</comment>
<dbReference type="SMART" id="SM00382">
    <property type="entry name" value="AAA"/>
    <property type="match status" value="1"/>
</dbReference>
<dbReference type="Pfam" id="PF00005">
    <property type="entry name" value="ABC_tran"/>
    <property type="match status" value="1"/>
</dbReference>
<dbReference type="GO" id="GO:0005524">
    <property type="term" value="F:ATP binding"/>
    <property type="evidence" value="ECO:0007669"/>
    <property type="project" value="UniProtKB-KW"/>
</dbReference>
<reference evidence="5 6" key="1">
    <citation type="submission" date="2024-06" db="EMBL/GenBank/DDBJ databases">
        <title>Genomic Encyclopedia of Type Strains, Phase IV (KMG-IV): sequencing the most valuable type-strain genomes for metagenomic binning, comparative biology and taxonomic classification.</title>
        <authorList>
            <person name="Goeker M."/>
        </authorList>
    </citation>
    <scope>NUCLEOTIDE SEQUENCE [LARGE SCALE GENOMIC DNA]</scope>
    <source>
        <strain evidence="5 6">DSM 19730</strain>
    </source>
</reference>
<accession>A0ABV2KKW8</accession>
<organism evidence="5 6">
    <name type="scientific">Aquamicrobium ahrensii</name>
    <dbReference type="NCBI Taxonomy" id="469551"/>
    <lineage>
        <taxon>Bacteria</taxon>
        <taxon>Pseudomonadati</taxon>
        <taxon>Pseudomonadota</taxon>
        <taxon>Alphaproteobacteria</taxon>
        <taxon>Hyphomicrobiales</taxon>
        <taxon>Phyllobacteriaceae</taxon>
        <taxon>Aquamicrobium</taxon>
    </lineage>
</organism>
<dbReference type="RefSeq" id="WP_354151587.1">
    <property type="nucleotide sequence ID" value="NZ_JBEPMN010000006.1"/>
</dbReference>
<keyword evidence="1" id="KW-0813">Transport</keyword>
<proteinExistence type="predicted"/>
<feature type="domain" description="ABC transporter" evidence="4">
    <location>
        <begin position="3"/>
        <end position="238"/>
    </location>
</feature>
<dbReference type="CDD" id="cd03219">
    <property type="entry name" value="ABC_Mj1267_LivG_branched"/>
    <property type="match status" value="1"/>
</dbReference>
<evidence type="ECO:0000256" key="3">
    <source>
        <dbReference type="ARBA" id="ARBA00022840"/>
    </source>
</evidence>
<dbReference type="InterPro" id="IPR027417">
    <property type="entry name" value="P-loop_NTPase"/>
</dbReference>
<dbReference type="Proteomes" id="UP001549143">
    <property type="component" value="Unassembled WGS sequence"/>
</dbReference>
<evidence type="ECO:0000259" key="4">
    <source>
        <dbReference type="PROSITE" id="PS50893"/>
    </source>
</evidence>
<keyword evidence="3 5" id="KW-0067">ATP-binding</keyword>
<keyword evidence="2" id="KW-0547">Nucleotide-binding</keyword>
<evidence type="ECO:0000313" key="6">
    <source>
        <dbReference type="Proteomes" id="UP001549143"/>
    </source>
</evidence>
<protein>
    <submittedName>
        <fullName evidence="5">Branched-chain amino acid transport system ATP-binding protein</fullName>
    </submittedName>
</protein>
<evidence type="ECO:0000256" key="1">
    <source>
        <dbReference type="ARBA" id="ARBA00022448"/>
    </source>
</evidence>
<dbReference type="PANTHER" id="PTHR45772:SF7">
    <property type="entry name" value="AMINO ACID ABC TRANSPORTER ATP-BINDING PROTEIN"/>
    <property type="match status" value="1"/>
</dbReference>
<evidence type="ECO:0000256" key="2">
    <source>
        <dbReference type="ARBA" id="ARBA00022741"/>
    </source>
</evidence>
<dbReference type="InterPro" id="IPR051120">
    <property type="entry name" value="ABC_AA/LPS_Transport"/>
</dbReference>
<dbReference type="Gene3D" id="3.40.50.300">
    <property type="entry name" value="P-loop containing nucleotide triphosphate hydrolases"/>
    <property type="match status" value="1"/>
</dbReference>
<dbReference type="EMBL" id="JBEPMN010000006">
    <property type="protein sequence ID" value="MET3661715.1"/>
    <property type="molecule type" value="Genomic_DNA"/>
</dbReference>
<dbReference type="PROSITE" id="PS50893">
    <property type="entry name" value="ABC_TRANSPORTER_2"/>
    <property type="match status" value="1"/>
</dbReference>
<dbReference type="SUPFAM" id="SSF52540">
    <property type="entry name" value="P-loop containing nucleoside triphosphate hydrolases"/>
    <property type="match status" value="1"/>
</dbReference>
<dbReference type="InterPro" id="IPR003439">
    <property type="entry name" value="ABC_transporter-like_ATP-bd"/>
</dbReference>
<sequence length="255" mass="27735">MKLAVSGVSKHFQGVTAVNDVTLECASGEIVGLIGPNGAGKTTLLNMISSLLTVDAGTITLGDQAVHNIGPRQIARSGVARTFQNIRLCPNLTVRQNIEVAYTTARRHRRQRLGQLTIERLMHQLGIAHFAEHKASELAYGTQRRVEIARALALAPEFLLLDEPTAGMIESETKELIAAIMEIRDWMGCGVVVIDHDLSFITTVCERIYVLDMGRLVASGPPSVLRDDPRVAEIYLGRKARRQAIQAVNGPPSPA</sequence>
<evidence type="ECO:0000313" key="5">
    <source>
        <dbReference type="EMBL" id="MET3661715.1"/>
    </source>
</evidence>
<dbReference type="PANTHER" id="PTHR45772">
    <property type="entry name" value="CONSERVED COMPONENT OF ABC TRANSPORTER FOR NATURAL AMINO ACIDS-RELATED"/>
    <property type="match status" value="1"/>
</dbReference>
<keyword evidence="6" id="KW-1185">Reference proteome</keyword>